<name>A0A9N9JTP0_9GLOM</name>
<dbReference type="InterPro" id="IPR007527">
    <property type="entry name" value="Znf_SWIM"/>
</dbReference>
<dbReference type="OrthoDB" id="2370036at2759"/>
<keyword evidence="1" id="KW-0863">Zinc-finger</keyword>
<feature type="non-terminal residue" evidence="4">
    <location>
        <position position="1"/>
    </location>
</feature>
<feature type="non-terminal residue" evidence="4">
    <location>
        <position position="574"/>
    </location>
</feature>
<dbReference type="GO" id="GO:0008270">
    <property type="term" value="F:zinc ion binding"/>
    <property type="evidence" value="ECO:0007669"/>
    <property type="project" value="UniProtKB-KW"/>
</dbReference>
<dbReference type="PANTHER" id="PTHR47718">
    <property type="entry name" value="OS01G0519700 PROTEIN"/>
    <property type="match status" value="1"/>
</dbReference>
<dbReference type="AlphaFoldDB" id="A0A9N9JTP0"/>
<protein>
    <submittedName>
        <fullName evidence="4">22931_t:CDS:1</fullName>
    </submittedName>
</protein>
<keyword evidence="1" id="KW-0479">Metal-binding</keyword>
<dbReference type="InterPro" id="IPR004330">
    <property type="entry name" value="FAR1_DNA_bnd_dom"/>
</dbReference>
<comment type="caution">
    <text evidence="4">The sequence shown here is derived from an EMBL/GenBank/DDBJ whole genome shotgun (WGS) entry which is preliminary data.</text>
</comment>
<evidence type="ECO:0000256" key="2">
    <source>
        <dbReference type="SAM" id="SignalP"/>
    </source>
</evidence>
<evidence type="ECO:0000256" key="1">
    <source>
        <dbReference type="PROSITE-ProRule" id="PRU00325"/>
    </source>
</evidence>
<dbReference type="Pfam" id="PF03101">
    <property type="entry name" value="FAR1"/>
    <property type="match status" value="1"/>
</dbReference>
<dbReference type="PANTHER" id="PTHR47718:SF13">
    <property type="entry name" value="OS09G0290500 PROTEIN"/>
    <property type="match status" value="1"/>
</dbReference>
<dbReference type="EMBL" id="CAJVQA010028689">
    <property type="protein sequence ID" value="CAG8795175.1"/>
    <property type="molecule type" value="Genomic_DNA"/>
</dbReference>
<evidence type="ECO:0000313" key="4">
    <source>
        <dbReference type="EMBL" id="CAG8795175.1"/>
    </source>
</evidence>
<accession>A0A9N9JTP0</accession>
<dbReference type="Proteomes" id="UP000789759">
    <property type="component" value="Unassembled WGS sequence"/>
</dbReference>
<evidence type="ECO:0000313" key="5">
    <source>
        <dbReference type="Proteomes" id="UP000789759"/>
    </source>
</evidence>
<keyword evidence="2" id="KW-0732">Signal</keyword>
<keyword evidence="1" id="KW-0862">Zinc</keyword>
<dbReference type="PROSITE" id="PS50966">
    <property type="entry name" value="ZF_SWIM"/>
    <property type="match status" value="1"/>
</dbReference>
<feature type="domain" description="SWIM-type" evidence="3">
    <location>
        <begin position="353"/>
        <end position="387"/>
    </location>
</feature>
<organism evidence="4 5">
    <name type="scientific">Cetraspora pellucida</name>
    <dbReference type="NCBI Taxonomy" id="1433469"/>
    <lineage>
        <taxon>Eukaryota</taxon>
        <taxon>Fungi</taxon>
        <taxon>Fungi incertae sedis</taxon>
        <taxon>Mucoromycota</taxon>
        <taxon>Glomeromycotina</taxon>
        <taxon>Glomeromycetes</taxon>
        <taxon>Diversisporales</taxon>
        <taxon>Gigasporaceae</taxon>
        <taxon>Cetraspora</taxon>
    </lineage>
</organism>
<reference evidence="4" key="1">
    <citation type="submission" date="2021-06" db="EMBL/GenBank/DDBJ databases">
        <authorList>
            <person name="Kallberg Y."/>
            <person name="Tangrot J."/>
            <person name="Rosling A."/>
        </authorList>
    </citation>
    <scope>NUCLEOTIDE SEQUENCE</scope>
    <source>
        <strain evidence="4">FL966</strain>
    </source>
</reference>
<feature type="chain" id="PRO_5040345084" evidence="2">
    <location>
        <begin position="23"/>
        <end position="574"/>
    </location>
</feature>
<keyword evidence="5" id="KW-1185">Reference proteome</keyword>
<evidence type="ECO:0000259" key="3">
    <source>
        <dbReference type="PROSITE" id="PS50966"/>
    </source>
</evidence>
<feature type="signal peptide" evidence="2">
    <location>
        <begin position="1"/>
        <end position="22"/>
    </location>
</feature>
<sequence>LRCLNCWVYFIATLSHCISSNALYKETYNYRRTYKCMGVEPEICEPLEIEQSNKQDLQISVDASFLSWDLAEVQLNSYAKAKGFSLHRKRVEFNNNGEGRQRTFECTHSGKCVSNQVVDLSQQRNRSSGKISCPWHINLSKPKESAVVIITSIIGEHNHQLQSDIRLYAPKYRKLSSEILEKIEFYVTKGKIGSKQMLPLLTSEFPDYIIHKRDLYNAVQKVRRPLNQHQGEAQEFVNYLLYLKHQEPGCIVNFRVRHYSYMNSLPTSQMPSVVESLFLQQIAGSLLYRAQLRPIEDILELQENLQLDYDNGFLENQLDRPQNSIIALIKDIDLSDIIEIWKLICLSSVYKHYIVLLCDGGYLCTCMTIINRGIICSHFFQVMMNTKAAKFHIGLVARRWYYDDQQDIRLEDLQLQSIEISTMFQQTATNIAVPDFHIIEKIRDTNMYIVKNQQAANKKARYANGFGRMKKALNIALDLGCKEKLIYVISSFINQKKSAIENINNKNIQLGESQQIIVIDPLVVKHRGRPPIKRLKSSSETPSNIDLNSYIIDNNANELCHKGKRKYICNLCGG</sequence>
<proteinExistence type="predicted"/>
<gene>
    <name evidence="4" type="ORF">CPELLU_LOCUS17287</name>
</gene>